<accession>A0AA38HT80</accession>
<evidence type="ECO:0000256" key="3">
    <source>
        <dbReference type="ARBA" id="ARBA00022801"/>
    </source>
</evidence>
<comment type="caution">
    <text evidence="11">The sequence shown here is derived from an EMBL/GenBank/DDBJ whole genome shotgun (WGS) entry which is preliminary data.</text>
</comment>
<evidence type="ECO:0000256" key="7">
    <source>
        <dbReference type="PIRNR" id="PIRNR000862"/>
    </source>
</evidence>
<feature type="active site" description="Charge relay system" evidence="8">
    <location>
        <position position="391"/>
    </location>
</feature>
<dbReference type="Pfam" id="PF04083">
    <property type="entry name" value="Abhydro_lipase"/>
    <property type="match status" value="1"/>
</dbReference>
<evidence type="ECO:0000256" key="5">
    <source>
        <dbReference type="ARBA" id="ARBA00023098"/>
    </source>
</evidence>
<keyword evidence="5" id="KW-0443">Lipid metabolism</keyword>
<sequence>MYLINHVVATTVTLILVDLTTLSECRPNNICRNFIDYSSIQTNPNCWYNPDLGATAEQIATRYGFPFEEHEVTTGDGYIITLFRIPHNGSDVHRKRPVVFLQHGIAADGYTWMVAGRNSSVFIFSNQGYDVWISNCRGTEPSSKHVKYTPYDREFWLYSFHEMALYDIPAMLDFVAAKTQQQISYVGHSMGCTMALIYTSLMPQQAQTNLKSIVALAPVAFMDHVTSAVKLIVPFRYIIWEVLSSAGIYGVGPQLKNLQRLSHLCGSYPFIKVCVLTNALLSGINTMEASASAFPIGIRHFPIGLSMKTIFHYAQIMDTRRRFQFFDYGPELNWRLYNSSLPPEYPIGNVRIPMHLFYGNRDTLSAEKDVHYLYEQLRTNKTIKEVFNFAHLDFLGATHSADLYYMLLDYL</sequence>
<protein>
    <recommendedName>
        <fullName evidence="7">Lipase</fullName>
    </recommendedName>
</protein>
<dbReference type="AlphaFoldDB" id="A0AA38HT80"/>
<dbReference type="SUPFAM" id="SSF53474">
    <property type="entry name" value="alpha/beta-Hydrolases"/>
    <property type="match status" value="1"/>
</dbReference>
<evidence type="ECO:0000256" key="4">
    <source>
        <dbReference type="ARBA" id="ARBA00022963"/>
    </source>
</evidence>
<comment type="similarity">
    <text evidence="1 7">Belongs to the AB hydrolase superfamily. Lipase family.</text>
</comment>
<keyword evidence="4 7" id="KW-0442">Lipid degradation</keyword>
<dbReference type="PANTHER" id="PTHR11005">
    <property type="entry name" value="LYSOSOMAL ACID LIPASE-RELATED"/>
    <property type="match status" value="1"/>
</dbReference>
<dbReference type="Gene3D" id="3.40.50.1820">
    <property type="entry name" value="alpha/beta hydrolase"/>
    <property type="match status" value="1"/>
</dbReference>
<dbReference type="InterPro" id="IPR025483">
    <property type="entry name" value="Lipase_euk"/>
</dbReference>
<evidence type="ECO:0000256" key="9">
    <source>
        <dbReference type="SAM" id="SignalP"/>
    </source>
</evidence>
<feature type="signal peptide" evidence="9">
    <location>
        <begin position="1"/>
        <end position="25"/>
    </location>
</feature>
<dbReference type="FunFam" id="3.40.50.1820:FF:000057">
    <property type="entry name" value="Lipase"/>
    <property type="match status" value="1"/>
</dbReference>
<evidence type="ECO:0000256" key="8">
    <source>
        <dbReference type="PIRSR" id="PIRSR000862-1"/>
    </source>
</evidence>
<evidence type="ECO:0000256" key="2">
    <source>
        <dbReference type="ARBA" id="ARBA00022729"/>
    </source>
</evidence>
<evidence type="ECO:0000256" key="6">
    <source>
        <dbReference type="ARBA" id="ARBA00023180"/>
    </source>
</evidence>
<evidence type="ECO:0000259" key="10">
    <source>
        <dbReference type="Pfam" id="PF04083"/>
    </source>
</evidence>
<feature type="domain" description="Partial AB-hydrolase lipase" evidence="10">
    <location>
        <begin position="57"/>
        <end position="114"/>
    </location>
</feature>
<dbReference type="InterPro" id="IPR006693">
    <property type="entry name" value="AB_hydrolase_lipase"/>
</dbReference>
<evidence type="ECO:0000313" key="11">
    <source>
        <dbReference type="EMBL" id="KAJ3642362.1"/>
    </source>
</evidence>
<dbReference type="GO" id="GO:0016042">
    <property type="term" value="P:lipid catabolic process"/>
    <property type="evidence" value="ECO:0007669"/>
    <property type="project" value="UniProtKB-KW"/>
</dbReference>
<reference evidence="11" key="1">
    <citation type="journal article" date="2023" name="G3 (Bethesda)">
        <title>Whole genome assemblies of Zophobas morio and Tenebrio molitor.</title>
        <authorList>
            <person name="Kaur S."/>
            <person name="Stinson S.A."/>
            <person name="diCenzo G.C."/>
        </authorList>
    </citation>
    <scope>NUCLEOTIDE SEQUENCE</scope>
    <source>
        <strain evidence="11">QUZm001</strain>
    </source>
</reference>
<feature type="active site" description="Charge relay system" evidence="8">
    <location>
        <position position="362"/>
    </location>
</feature>
<dbReference type="EMBL" id="JALNTZ010000008">
    <property type="protein sequence ID" value="KAJ3642362.1"/>
    <property type="molecule type" value="Genomic_DNA"/>
</dbReference>
<dbReference type="PIRSF" id="PIRSF000862">
    <property type="entry name" value="Steryl_ester_lip"/>
    <property type="match status" value="1"/>
</dbReference>
<keyword evidence="6" id="KW-0325">Glycoprotein</keyword>
<feature type="chain" id="PRO_5041214214" description="Lipase" evidence="9">
    <location>
        <begin position="26"/>
        <end position="411"/>
    </location>
</feature>
<gene>
    <name evidence="11" type="ORF">Zmor_025157</name>
</gene>
<evidence type="ECO:0000256" key="1">
    <source>
        <dbReference type="ARBA" id="ARBA00010701"/>
    </source>
</evidence>
<dbReference type="InterPro" id="IPR029058">
    <property type="entry name" value="AB_hydrolase_fold"/>
</dbReference>
<organism evidence="11 12">
    <name type="scientific">Zophobas morio</name>
    <dbReference type="NCBI Taxonomy" id="2755281"/>
    <lineage>
        <taxon>Eukaryota</taxon>
        <taxon>Metazoa</taxon>
        <taxon>Ecdysozoa</taxon>
        <taxon>Arthropoda</taxon>
        <taxon>Hexapoda</taxon>
        <taxon>Insecta</taxon>
        <taxon>Pterygota</taxon>
        <taxon>Neoptera</taxon>
        <taxon>Endopterygota</taxon>
        <taxon>Coleoptera</taxon>
        <taxon>Polyphaga</taxon>
        <taxon>Cucujiformia</taxon>
        <taxon>Tenebrionidae</taxon>
        <taxon>Zophobas</taxon>
    </lineage>
</organism>
<dbReference type="GO" id="GO:0016788">
    <property type="term" value="F:hydrolase activity, acting on ester bonds"/>
    <property type="evidence" value="ECO:0007669"/>
    <property type="project" value="InterPro"/>
</dbReference>
<keyword evidence="3 7" id="KW-0378">Hydrolase</keyword>
<dbReference type="Proteomes" id="UP001168821">
    <property type="component" value="Unassembled WGS sequence"/>
</dbReference>
<name>A0AA38HT80_9CUCU</name>
<proteinExistence type="inferred from homology"/>
<keyword evidence="2 9" id="KW-0732">Signal</keyword>
<keyword evidence="12" id="KW-1185">Reference proteome</keyword>
<feature type="active site" description="Nucleophile" evidence="8">
    <location>
        <position position="189"/>
    </location>
</feature>
<evidence type="ECO:0000313" key="12">
    <source>
        <dbReference type="Proteomes" id="UP001168821"/>
    </source>
</evidence>